<evidence type="ECO:0000259" key="4">
    <source>
        <dbReference type="Pfam" id="PF20696"/>
    </source>
</evidence>
<evidence type="ECO:0000259" key="2">
    <source>
        <dbReference type="Pfam" id="PF01977"/>
    </source>
</evidence>
<protein>
    <submittedName>
        <fullName evidence="5">UbiD family decarboxylase</fullName>
    </submittedName>
</protein>
<feature type="domain" description="3-octaprenyl-4-hydroxybenzoate carboxy-lyase-like N-terminal" evidence="3">
    <location>
        <begin position="42"/>
        <end position="112"/>
    </location>
</feature>
<dbReference type="InterPro" id="IPR002830">
    <property type="entry name" value="UbiD"/>
</dbReference>
<evidence type="ECO:0000259" key="3">
    <source>
        <dbReference type="Pfam" id="PF20695"/>
    </source>
</evidence>
<dbReference type="EMBL" id="JAQQLI010000009">
    <property type="protein sequence ID" value="MDC7785686.1"/>
    <property type="molecule type" value="Genomic_DNA"/>
</dbReference>
<evidence type="ECO:0000256" key="1">
    <source>
        <dbReference type="SAM" id="MobiDB-lite"/>
    </source>
</evidence>
<reference evidence="5" key="1">
    <citation type="journal article" date="2023" name="Microbiol Resour">
        <title>Genome Sequences of Rhodoplanes serenus and Two Thermotolerant Strains, Rhodoplanes tepidamans and 'Rhodoplanes cryptolactis,' Further Refine the Genus.</title>
        <authorList>
            <person name="Rayyan A.A."/>
            <person name="Kyndt J.A."/>
        </authorList>
    </citation>
    <scope>NUCLEOTIDE SEQUENCE</scope>
    <source>
        <strain evidence="5">DSM 9987</strain>
    </source>
</reference>
<dbReference type="SUPFAM" id="SSF143968">
    <property type="entry name" value="UbiD C-terminal domain-like"/>
    <property type="match status" value="1"/>
</dbReference>
<dbReference type="Pfam" id="PF01977">
    <property type="entry name" value="UbiD"/>
    <property type="match status" value="1"/>
</dbReference>
<dbReference type="PANTHER" id="PTHR30108:SF17">
    <property type="entry name" value="FERULIC ACID DECARBOXYLASE 1"/>
    <property type="match status" value="1"/>
</dbReference>
<dbReference type="Pfam" id="PF20696">
    <property type="entry name" value="UbiD_C"/>
    <property type="match status" value="1"/>
</dbReference>
<dbReference type="InterPro" id="IPR049381">
    <property type="entry name" value="UbiD-like_C"/>
</dbReference>
<proteinExistence type="predicted"/>
<feature type="domain" description="3-octaprenyl-4-hydroxybenzoate carboxy-lyase-like C-terminal" evidence="4">
    <location>
        <begin position="331"/>
        <end position="451"/>
    </location>
</feature>
<dbReference type="Pfam" id="PF20695">
    <property type="entry name" value="UbiD_N"/>
    <property type="match status" value="1"/>
</dbReference>
<keyword evidence="6" id="KW-1185">Reference proteome</keyword>
<dbReference type="InterPro" id="IPR048304">
    <property type="entry name" value="UbiD_Rift_dom"/>
</dbReference>
<feature type="domain" description="3-octaprenyl-4-hydroxybenzoate carboxy-lyase-like Rift-related" evidence="2">
    <location>
        <begin position="125"/>
        <end position="321"/>
    </location>
</feature>
<comment type="caution">
    <text evidence="5">The sequence shown here is derived from an EMBL/GenBank/DDBJ whole genome shotgun (WGS) entry which is preliminary data.</text>
</comment>
<sequence>MAATCCSSRLEPPRRRSRPLAHPDLDQQGLRGFLRMVDARFPGELLRIRTPVRTRLDITSAVFELEKAGRDPVVVFEQVEGHAMPVVTNTTGNRRLLAACLDVDAADLPTAFRERCQRYVPCEVVDRAPWQEVTLEGDAVDLTALPIPIHFSVDAAPYVTAGQIVARDPVTGVDTTGFHRLMLKGRNRLGVSLHSRRRMWEFHRRAEERGEPLRVAVTLGVHPLHYMGSMVYAYPPGVRKFEIIGGLFDAPYRLARCGNGLEVPAGAEIVLEGEILPGVHEPEGPFSEFTGYASYRSTQNVLEVRRVHMRRDAMFHSVASGMAKDHILVSCITREGEILNTLRRNLPNVLAVHVPHTTCGAFMAFVKMRKTAQGEPQQAIMAALGTEFYTKYVIVVDEDVDIFDMNDVMWAVATRVRAEQDIVMVPGCKGAILDPTSDPDTFTLTKMGIDATRPLGRDFAERLVISDEQRARVRGILAEAGVAM</sequence>
<evidence type="ECO:0000313" key="5">
    <source>
        <dbReference type="EMBL" id="MDC7785686.1"/>
    </source>
</evidence>
<dbReference type="RefSeq" id="WP_272776531.1">
    <property type="nucleotide sequence ID" value="NZ_JAQQLI010000009.1"/>
</dbReference>
<gene>
    <name evidence="5" type="ORF">PQJ73_08330</name>
</gene>
<reference evidence="5" key="2">
    <citation type="submission" date="2023-02" db="EMBL/GenBank/DDBJ databases">
        <authorList>
            <person name="Rayyan A."/>
            <person name="Meyer T."/>
            <person name="Kyndt J.A."/>
        </authorList>
    </citation>
    <scope>NUCLEOTIDE SEQUENCE</scope>
    <source>
        <strain evidence="5">DSM 9987</strain>
    </source>
</reference>
<dbReference type="PANTHER" id="PTHR30108">
    <property type="entry name" value="3-OCTAPRENYL-4-HYDROXYBENZOATE CARBOXY-LYASE-RELATED"/>
    <property type="match status" value="1"/>
</dbReference>
<dbReference type="Gene3D" id="3.40.1670.10">
    <property type="entry name" value="UbiD C-terminal domain-like"/>
    <property type="match status" value="1"/>
</dbReference>
<evidence type="ECO:0000313" key="6">
    <source>
        <dbReference type="Proteomes" id="UP001165652"/>
    </source>
</evidence>
<dbReference type="SUPFAM" id="SSF50475">
    <property type="entry name" value="FMN-binding split barrel"/>
    <property type="match status" value="1"/>
</dbReference>
<dbReference type="Proteomes" id="UP001165652">
    <property type="component" value="Unassembled WGS sequence"/>
</dbReference>
<organism evidence="5 6">
    <name type="scientific">Rhodoplanes tepidamans</name>
    <name type="common">Rhodoplanes cryptolactis</name>
    <dbReference type="NCBI Taxonomy" id="200616"/>
    <lineage>
        <taxon>Bacteria</taxon>
        <taxon>Pseudomonadati</taxon>
        <taxon>Pseudomonadota</taxon>
        <taxon>Alphaproteobacteria</taxon>
        <taxon>Hyphomicrobiales</taxon>
        <taxon>Nitrobacteraceae</taxon>
        <taxon>Rhodoplanes</taxon>
    </lineage>
</organism>
<feature type="region of interest" description="Disordered" evidence="1">
    <location>
        <begin position="1"/>
        <end position="24"/>
    </location>
</feature>
<name>A0ABT5J7Q5_RHOTP</name>
<dbReference type="InterPro" id="IPR049383">
    <property type="entry name" value="UbiD-like_N"/>
</dbReference>
<accession>A0ABT5J7Q5</accession>
<dbReference type="NCBIfam" id="TIGR00148">
    <property type="entry name" value="UbiD family decarboxylase"/>
    <property type="match status" value="1"/>
</dbReference>